<comment type="caution">
    <text evidence="6">The sequence shown here is derived from an EMBL/GenBank/DDBJ whole genome shotgun (WGS) entry which is preliminary data.</text>
</comment>
<evidence type="ECO:0000313" key="6">
    <source>
        <dbReference type="EMBL" id="KAG7571189.1"/>
    </source>
</evidence>
<evidence type="ECO:0000256" key="5">
    <source>
        <dbReference type="SAM" id="MobiDB-lite"/>
    </source>
</evidence>
<evidence type="ECO:0000256" key="4">
    <source>
        <dbReference type="ARBA" id="ARBA00023242"/>
    </source>
</evidence>
<feature type="compositionally biased region" description="Basic and acidic residues" evidence="5">
    <location>
        <begin position="258"/>
        <end position="289"/>
    </location>
</feature>
<feature type="region of interest" description="Disordered" evidence="5">
    <location>
        <begin position="1"/>
        <end position="30"/>
    </location>
</feature>
<accession>A0A8K0JRN5</accession>
<feature type="compositionally biased region" description="Basic residues" evidence="5">
    <location>
        <begin position="321"/>
        <end position="331"/>
    </location>
</feature>
<gene>
    <name evidence="6" type="ORF">FFLO_00862</name>
</gene>
<feature type="compositionally biased region" description="Basic and acidic residues" evidence="5">
    <location>
        <begin position="72"/>
        <end position="109"/>
    </location>
</feature>
<dbReference type="GO" id="GO:0019843">
    <property type="term" value="F:rRNA binding"/>
    <property type="evidence" value="ECO:0007669"/>
    <property type="project" value="TreeGrafter"/>
</dbReference>
<keyword evidence="3" id="KW-0175">Coiled coil</keyword>
<feature type="compositionally biased region" description="Polar residues" evidence="5">
    <location>
        <begin position="21"/>
        <end position="30"/>
    </location>
</feature>
<organism evidence="6 7">
    <name type="scientific">Filobasidium floriforme</name>
    <dbReference type="NCBI Taxonomy" id="5210"/>
    <lineage>
        <taxon>Eukaryota</taxon>
        <taxon>Fungi</taxon>
        <taxon>Dikarya</taxon>
        <taxon>Basidiomycota</taxon>
        <taxon>Agaricomycotina</taxon>
        <taxon>Tremellomycetes</taxon>
        <taxon>Filobasidiales</taxon>
        <taxon>Filobasidiaceae</taxon>
        <taxon>Filobasidium</taxon>
    </lineage>
</organism>
<feature type="compositionally biased region" description="Gly residues" evidence="5">
    <location>
        <begin position="290"/>
        <end position="317"/>
    </location>
</feature>
<comment type="subcellular location">
    <subcellularLocation>
        <location evidence="1">Nucleus</location>
        <location evidence="1">Nucleolus</location>
    </subcellularLocation>
</comment>
<evidence type="ECO:0000256" key="2">
    <source>
        <dbReference type="ARBA" id="ARBA00007175"/>
    </source>
</evidence>
<feature type="region of interest" description="Disordered" evidence="5">
    <location>
        <begin position="194"/>
        <end position="338"/>
    </location>
</feature>
<evidence type="ECO:0008006" key="8">
    <source>
        <dbReference type="Google" id="ProtNLM"/>
    </source>
</evidence>
<feature type="region of interest" description="Disordered" evidence="5">
    <location>
        <begin position="67"/>
        <end position="181"/>
    </location>
</feature>
<protein>
    <recommendedName>
        <fullName evidence="8">Ribosomal RNA-processing protein 17</fullName>
    </recommendedName>
</protein>
<reference evidence="6" key="1">
    <citation type="submission" date="2020-04" db="EMBL/GenBank/DDBJ databases">
        <title>Analysis of mating type loci in Filobasidium floriforme.</title>
        <authorList>
            <person name="Nowrousian M."/>
        </authorList>
    </citation>
    <scope>NUCLEOTIDE SEQUENCE</scope>
    <source>
        <strain evidence="6">CBS 6242</strain>
    </source>
</reference>
<dbReference type="AlphaFoldDB" id="A0A8K0JRN5"/>
<dbReference type="EMBL" id="JABELV010000010">
    <property type="protein sequence ID" value="KAG7571189.1"/>
    <property type="molecule type" value="Genomic_DNA"/>
</dbReference>
<evidence type="ECO:0000256" key="3">
    <source>
        <dbReference type="ARBA" id="ARBA00023054"/>
    </source>
</evidence>
<evidence type="ECO:0000313" key="7">
    <source>
        <dbReference type="Proteomes" id="UP000812966"/>
    </source>
</evidence>
<dbReference type="OrthoDB" id="551633at2759"/>
<sequence>MSSELHTIFPPRQMAGPSRSHGGQRSNVSLLTEGAGYIKRAKRGKQDEVEKIVFDDDKRKEFLTGFRKRKQAKIEERRQRAKKRDHDEHLAERNEARRDLKRRAEENVRQVRMAMGLPADPEGDGDDGTVYKGSSGRFGRGKKAGGEDDEEMEDDSGDDDDDDEDSEEEDAEEYEGDDQMAVVTIQDDFEDELMGLKKKTKKASETAPEPIPFLPPSSRKQTKKRLAQSKLPQAKKLISTLAPPEEKTNIKQISSDYRSFETKAERRKMREMEKARRKEKWDIAKERRGGSGGGRGGSSARGGRGGSRGGAGGGRGGAKSARGKGGKKGSKKAQWGAI</sequence>
<comment type="similarity">
    <text evidence="2">Belongs to the RRP17 family.</text>
</comment>
<dbReference type="PANTHER" id="PTHR14577">
    <property type="entry name" value="NUCLEOLAR PROTEIN 12"/>
    <property type="match status" value="1"/>
</dbReference>
<name>A0A8K0JRN5_9TREE</name>
<dbReference type="GO" id="GO:0005730">
    <property type="term" value="C:nucleolus"/>
    <property type="evidence" value="ECO:0007669"/>
    <property type="project" value="UniProtKB-SubCell"/>
</dbReference>
<dbReference type="Proteomes" id="UP000812966">
    <property type="component" value="Unassembled WGS sequence"/>
</dbReference>
<keyword evidence="4" id="KW-0539">Nucleus</keyword>
<dbReference type="Pfam" id="PF09805">
    <property type="entry name" value="Nop25"/>
    <property type="match status" value="1"/>
</dbReference>
<evidence type="ECO:0000256" key="1">
    <source>
        <dbReference type="ARBA" id="ARBA00004604"/>
    </source>
</evidence>
<dbReference type="InterPro" id="IPR019186">
    <property type="entry name" value="Nucleolar_protein_12"/>
</dbReference>
<keyword evidence="7" id="KW-1185">Reference proteome</keyword>
<dbReference type="PANTHER" id="PTHR14577:SF0">
    <property type="entry name" value="NUCLEOLAR PROTEIN 12"/>
    <property type="match status" value="1"/>
</dbReference>
<proteinExistence type="inferred from homology"/>
<feature type="compositionally biased region" description="Acidic residues" evidence="5">
    <location>
        <begin position="147"/>
        <end position="178"/>
    </location>
</feature>